<dbReference type="GO" id="GO:0016597">
    <property type="term" value="F:amino acid binding"/>
    <property type="evidence" value="ECO:0000318"/>
    <property type="project" value="GO_Central"/>
</dbReference>
<keyword evidence="2" id="KW-0378">Hydrolase</keyword>
<dbReference type="PaxDb" id="35128-Thaps264274"/>
<evidence type="ECO:0000256" key="1">
    <source>
        <dbReference type="ARBA" id="ARBA00008532"/>
    </source>
</evidence>
<dbReference type="EMBL" id="CM000650">
    <property type="protein sequence ID" value="EED88401.1"/>
    <property type="molecule type" value="Genomic_DNA"/>
</dbReference>
<dbReference type="AlphaFoldDB" id="B8CD40"/>
<dbReference type="PANTHER" id="PTHR12737">
    <property type="entry name" value="DIMETHYLARGININE DIMETHYLAMINOHYDROLASE"/>
    <property type="match status" value="1"/>
</dbReference>
<feature type="non-terminal residue" evidence="4">
    <location>
        <position position="1"/>
    </location>
</feature>
<proteinExistence type="inferred from homology"/>
<dbReference type="eggNOG" id="ENOG502QWPA">
    <property type="taxonomic scope" value="Eukaryota"/>
</dbReference>
<dbReference type="RefSeq" id="XP_002294046.1">
    <property type="nucleotide sequence ID" value="XM_002294010.1"/>
</dbReference>
<feature type="active site" description="Proton donor" evidence="3">
    <location>
        <position position="173"/>
    </location>
</feature>
<dbReference type="Gene3D" id="3.75.10.10">
    <property type="entry name" value="L-arginine/glycine Amidinotransferase, Chain A"/>
    <property type="match status" value="1"/>
</dbReference>
<dbReference type="SUPFAM" id="SSF55909">
    <property type="entry name" value="Pentein"/>
    <property type="match status" value="1"/>
</dbReference>
<feature type="non-terminal residue" evidence="4">
    <location>
        <position position="277"/>
    </location>
</feature>
<dbReference type="GO" id="GO:0000052">
    <property type="term" value="P:citrulline metabolic process"/>
    <property type="evidence" value="ECO:0000318"/>
    <property type="project" value="GO_Central"/>
</dbReference>
<dbReference type="GeneID" id="7441962"/>
<dbReference type="GO" id="GO:0006525">
    <property type="term" value="P:arginine metabolic process"/>
    <property type="evidence" value="ECO:0000318"/>
    <property type="project" value="GO_Central"/>
</dbReference>
<evidence type="ECO:0000313" key="5">
    <source>
        <dbReference type="Proteomes" id="UP000001449"/>
    </source>
</evidence>
<reference evidence="4 5" key="1">
    <citation type="journal article" date="2004" name="Science">
        <title>The genome of the diatom Thalassiosira pseudonana: ecology, evolution, and metabolism.</title>
        <authorList>
            <person name="Armbrust E.V."/>
            <person name="Berges J.A."/>
            <person name="Bowler C."/>
            <person name="Green B.R."/>
            <person name="Martinez D."/>
            <person name="Putnam N.H."/>
            <person name="Zhou S."/>
            <person name="Allen A.E."/>
            <person name="Apt K.E."/>
            <person name="Bechner M."/>
            <person name="Brzezinski M.A."/>
            <person name="Chaal B.K."/>
            <person name="Chiovitti A."/>
            <person name="Davis A.K."/>
            <person name="Demarest M.S."/>
            <person name="Detter J.C."/>
            <person name="Glavina T."/>
            <person name="Goodstein D."/>
            <person name="Hadi M.Z."/>
            <person name="Hellsten U."/>
            <person name="Hildebrand M."/>
            <person name="Jenkins B.D."/>
            <person name="Jurka J."/>
            <person name="Kapitonov V.V."/>
            <person name="Kroger N."/>
            <person name="Lau W.W."/>
            <person name="Lane T.W."/>
            <person name="Larimer F.W."/>
            <person name="Lippmeier J.C."/>
            <person name="Lucas S."/>
            <person name="Medina M."/>
            <person name="Montsant A."/>
            <person name="Obornik M."/>
            <person name="Parker M.S."/>
            <person name="Palenik B."/>
            <person name="Pazour G.J."/>
            <person name="Richardson P.M."/>
            <person name="Rynearson T.A."/>
            <person name="Saito M.A."/>
            <person name="Schwartz D.C."/>
            <person name="Thamatrakoln K."/>
            <person name="Valentin K."/>
            <person name="Vardi A."/>
            <person name="Wilkerson F.P."/>
            <person name="Rokhsar D.S."/>
        </authorList>
    </citation>
    <scope>NUCLEOTIDE SEQUENCE [LARGE SCALE GENOMIC DNA]</scope>
    <source>
        <strain evidence="4 5">CCMP1335</strain>
    </source>
</reference>
<dbReference type="Proteomes" id="UP000001449">
    <property type="component" value="Chromosome 15"/>
</dbReference>
<evidence type="ECO:0000313" key="4">
    <source>
        <dbReference type="EMBL" id="EED88401.1"/>
    </source>
</evidence>
<dbReference type="HOGENOM" id="CLU_067923_0_0_1"/>
<dbReference type="GO" id="GO:0016403">
    <property type="term" value="F:dimethylargininase activity"/>
    <property type="evidence" value="ECO:0000318"/>
    <property type="project" value="GO_Central"/>
</dbReference>
<dbReference type="PANTHER" id="PTHR12737:SF9">
    <property type="entry name" value="DIMETHYLARGININASE"/>
    <property type="match status" value="1"/>
</dbReference>
<dbReference type="InterPro" id="IPR033199">
    <property type="entry name" value="DDAH-like"/>
</dbReference>
<dbReference type="KEGG" id="tps:THAPSDRAFT_264274"/>
<evidence type="ECO:0000256" key="2">
    <source>
        <dbReference type="ARBA" id="ARBA00022801"/>
    </source>
</evidence>
<feature type="active site" description="Nucleophile" evidence="3">
    <location>
        <position position="272"/>
    </location>
</feature>
<comment type="similarity">
    <text evidence="1">Belongs to the DDAH family.</text>
</comment>
<protein>
    <submittedName>
        <fullName evidence="4">Uncharacterized protein</fullName>
    </submittedName>
</protein>
<dbReference type="Pfam" id="PF02274">
    <property type="entry name" value="ADI"/>
    <property type="match status" value="1"/>
</dbReference>
<accession>B8CD40</accession>
<name>B8CD40_THAPS</name>
<dbReference type="InParanoid" id="B8CD40"/>
<dbReference type="OMA" id="KNVCSMG"/>
<dbReference type="FunFam" id="3.75.10.10:FF:000004">
    <property type="entry name" value="N(G),N(G)-dimethylarginine dimethylaminohydrolase 1"/>
    <property type="match status" value="1"/>
</dbReference>
<keyword evidence="5" id="KW-1185">Reference proteome</keyword>
<reference evidence="4 5" key="2">
    <citation type="journal article" date="2008" name="Nature">
        <title>The Phaeodactylum genome reveals the evolutionary history of diatom genomes.</title>
        <authorList>
            <person name="Bowler C."/>
            <person name="Allen A.E."/>
            <person name="Badger J.H."/>
            <person name="Grimwood J."/>
            <person name="Jabbari K."/>
            <person name="Kuo A."/>
            <person name="Maheswari U."/>
            <person name="Martens C."/>
            <person name="Maumus F."/>
            <person name="Otillar R.P."/>
            <person name="Rayko E."/>
            <person name="Salamov A."/>
            <person name="Vandepoele K."/>
            <person name="Beszteri B."/>
            <person name="Gruber A."/>
            <person name="Heijde M."/>
            <person name="Katinka M."/>
            <person name="Mock T."/>
            <person name="Valentin K."/>
            <person name="Verret F."/>
            <person name="Berges J.A."/>
            <person name="Brownlee C."/>
            <person name="Cadoret J.P."/>
            <person name="Chiovitti A."/>
            <person name="Choi C.J."/>
            <person name="Coesel S."/>
            <person name="De Martino A."/>
            <person name="Detter J.C."/>
            <person name="Durkin C."/>
            <person name="Falciatore A."/>
            <person name="Fournet J."/>
            <person name="Haruta M."/>
            <person name="Huysman M.J."/>
            <person name="Jenkins B.D."/>
            <person name="Jiroutova K."/>
            <person name="Jorgensen R.E."/>
            <person name="Joubert Y."/>
            <person name="Kaplan A."/>
            <person name="Kroger N."/>
            <person name="Kroth P.G."/>
            <person name="La Roche J."/>
            <person name="Lindquist E."/>
            <person name="Lommer M."/>
            <person name="Martin-Jezequel V."/>
            <person name="Lopez P.J."/>
            <person name="Lucas S."/>
            <person name="Mangogna M."/>
            <person name="McGinnis K."/>
            <person name="Medlin L.K."/>
            <person name="Montsant A."/>
            <person name="Oudot-Le Secq M.P."/>
            <person name="Napoli C."/>
            <person name="Obornik M."/>
            <person name="Parker M.S."/>
            <person name="Petit J.L."/>
            <person name="Porcel B.M."/>
            <person name="Poulsen N."/>
            <person name="Robison M."/>
            <person name="Rychlewski L."/>
            <person name="Rynearson T.A."/>
            <person name="Schmutz J."/>
            <person name="Shapiro H."/>
            <person name="Siaut M."/>
            <person name="Stanley M."/>
            <person name="Sussman M.R."/>
            <person name="Taylor A.R."/>
            <person name="Vardi A."/>
            <person name="von Dassow P."/>
            <person name="Vyverman W."/>
            <person name="Willis A."/>
            <person name="Wyrwicz L.S."/>
            <person name="Rokhsar D.S."/>
            <person name="Weissenbach J."/>
            <person name="Armbrust E.V."/>
            <person name="Green B.R."/>
            <person name="Van de Peer Y."/>
            <person name="Grigoriev I.V."/>
        </authorList>
    </citation>
    <scope>NUCLEOTIDE SEQUENCE [LARGE SCALE GENOMIC DNA]</scope>
    <source>
        <strain evidence="4 5">CCMP1335</strain>
    </source>
</reference>
<organism evidence="4 5">
    <name type="scientific">Thalassiosira pseudonana</name>
    <name type="common">Marine diatom</name>
    <name type="synonym">Cyclotella nana</name>
    <dbReference type="NCBI Taxonomy" id="35128"/>
    <lineage>
        <taxon>Eukaryota</taxon>
        <taxon>Sar</taxon>
        <taxon>Stramenopiles</taxon>
        <taxon>Ochrophyta</taxon>
        <taxon>Bacillariophyta</taxon>
        <taxon>Coscinodiscophyceae</taxon>
        <taxon>Thalassiosirophycidae</taxon>
        <taxon>Thalassiosirales</taxon>
        <taxon>Thalassiosiraceae</taxon>
        <taxon>Thalassiosira</taxon>
    </lineage>
</organism>
<sequence>IAIAREIPDSFLDALVSHHSPNGASSEDVSLDLSRQQHDKYLAELRKHIPTLCLPPLPNHPDCLFVEDSVVAIGDTAVITQMGHPSRRREVDSIKEVLHQLGMKNMYDMREKDEKEHHVGEMALCDGGDVLFTGRHLFVGISDRTNRAGFRFLKRVFGSSQVPALVAGKEVLHLKSAVTHLDERTLLAPEGALGDTVLQSMNATGTERGYTAVRLPDVLSCNAVSVNGHVLAQDAQCKVSKERIEKACTERDLGVTFVDTSELAKKDAALSCCCVLL</sequence>
<evidence type="ECO:0000256" key="3">
    <source>
        <dbReference type="PIRSR" id="PIRSR633199-1"/>
    </source>
</evidence>
<dbReference type="GO" id="GO:0045429">
    <property type="term" value="P:positive regulation of nitric oxide biosynthetic process"/>
    <property type="evidence" value="ECO:0000318"/>
    <property type="project" value="GO_Central"/>
</dbReference>
<gene>
    <name evidence="4" type="ORF">THAPSDRAFT_264274</name>
</gene>